<evidence type="ECO:0000256" key="14">
    <source>
        <dbReference type="HAMAP-Rule" id="MF_00052"/>
    </source>
</evidence>
<comment type="similarity">
    <text evidence="5 14 16">Belongs to the RNase HII family.</text>
</comment>
<keyword evidence="19" id="KW-1185">Reference proteome</keyword>
<dbReference type="GO" id="GO:0032299">
    <property type="term" value="C:ribonuclease H2 complex"/>
    <property type="evidence" value="ECO:0007669"/>
    <property type="project" value="TreeGrafter"/>
</dbReference>
<dbReference type="GO" id="GO:0043137">
    <property type="term" value="P:DNA replication, removal of RNA primer"/>
    <property type="evidence" value="ECO:0007669"/>
    <property type="project" value="TreeGrafter"/>
</dbReference>
<keyword evidence="10 14" id="KW-0479">Metal-binding</keyword>
<sequence length="249" mass="27750">MKVSDIKIKINEIKNLDDLKSSPFQDDQRTGVKNALKSRARQLQKEVDLIEKYKNMMIYENEHYGKVIAGIDEAGRGPLAGEVVAAAVILPLDHDFLGLDDSKKIPAKRRDTLRQEILAYADVGLGVATPEEIDRYNIYEATKLAMKRAVDQLSVKPDHLLIDAMTLDNGIAQTSVIKGDAKSNSIAAASIIAKTTRDALMTKYGEEYPGYGFEQHMGYGTKNHLIALEEYGITPLHRKSFEPIKSKFL</sequence>
<comment type="cofactor">
    <cofactor evidence="14 15">
        <name>Mn(2+)</name>
        <dbReference type="ChEBI" id="CHEBI:29035"/>
    </cofactor>
    <cofactor evidence="14 15">
        <name>Mg(2+)</name>
        <dbReference type="ChEBI" id="CHEBI:18420"/>
    </cofactor>
    <text evidence="14 15">Manganese or magnesium. Binds 1 divalent metal ion per monomer in the absence of substrate. May bind a second metal ion after substrate binding.</text>
</comment>
<dbReference type="InterPro" id="IPR022898">
    <property type="entry name" value="RNase_HII"/>
</dbReference>
<evidence type="ECO:0000313" key="18">
    <source>
        <dbReference type="EMBL" id="CAD2079157.1"/>
    </source>
</evidence>
<dbReference type="CDD" id="cd07182">
    <property type="entry name" value="RNase_HII_bacteria_HII_like"/>
    <property type="match status" value="1"/>
</dbReference>
<dbReference type="SUPFAM" id="SSF53098">
    <property type="entry name" value="Ribonuclease H-like"/>
    <property type="match status" value="1"/>
</dbReference>
<evidence type="ECO:0000313" key="19">
    <source>
        <dbReference type="Proteomes" id="UP000589351"/>
    </source>
</evidence>
<protein>
    <recommendedName>
        <fullName evidence="7 14">Ribonuclease HII</fullName>
        <shortName evidence="14">RNase HII</shortName>
        <ecNumber evidence="6 14">3.1.26.4</ecNumber>
    </recommendedName>
</protein>
<evidence type="ECO:0000259" key="17">
    <source>
        <dbReference type="PROSITE" id="PS51975"/>
    </source>
</evidence>
<evidence type="ECO:0000256" key="16">
    <source>
        <dbReference type="RuleBase" id="RU003515"/>
    </source>
</evidence>
<dbReference type="Gene3D" id="3.30.420.10">
    <property type="entry name" value="Ribonuclease H-like superfamily/Ribonuclease H"/>
    <property type="match status" value="1"/>
</dbReference>
<keyword evidence="12 14" id="KW-0378">Hydrolase</keyword>
<evidence type="ECO:0000256" key="12">
    <source>
        <dbReference type="ARBA" id="ARBA00022801"/>
    </source>
</evidence>
<comment type="caution">
    <text evidence="18">The sequence shown here is derived from an EMBL/GenBank/DDBJ whole genome shotgun (WGS) entry which is preliminary data.</text>
</comment>
<feature type="binding site" evidence="14 15">
    <location>
        <position position="72"/>
    </location>
    <ligand>
        <name>a divalent metal cation</name>
        <dbReference type="ChEBI" id="CHEBI:60240"/>
    </ligand>
</feature>
<evidence type="ECO:0000256" key="1">
    <source>
        <dbReference type="ARBA" id="ARBA00000077"/>
    </source>
</evidence>
<organism evidence="18 19">
    <name type="scientific">Jeotgalicoccus meleagridis</name>
    <dbReference type="NCBI Taxonomy" id="2759181"/>
    <lineage>
        <taxon>Bacteria</taxon>
        <taxon>Bacillati</taxon>
        <taxon>Bacillota</taxon>
        <taxon>Bacilli</taxon>
        <taxon>Bacillales</taxon>
        <taxon>Staphylococcaceae</taxon>
        <taxon>Jeotgalicoccus</taxon>
    </lineage>
</organism>
<dbReference type="GO" id="GO:0004523">
    <property type="term" value="F:RNA-DNA hybrid ribonuclease activity"/>
    <property type="evidence" value="ECO:0007669"/>
    <property type="project" value="UniProtKB-UniRule"/>
</dbReference>
<dbReference type="GO" id="GO:0006298">
    <property type="term" value="P:mismatch repair"/>
    <property type="evidence" value="ECO:0007669"/>
    <property type="project" value="TreeGrafter"/>
</dbReference>
<accession>A0A6V7RLE5</accession>
<proteinExistence type="inferred from homology"/>
<evidence type="ECO:0000256" key="6">
    <source>
        <dbReference type="ARBA" id="ARBA00012180"/>
    </source>
</evidence>
<keyword evidence="8 14" id="KW-0963">Cytoplasm</keyword>
<comment type="catalytic activity">
    <reaction evidence="1 14 15 16">
        <text>Endonucleolytic cleavage to 5'-phosphomonoester.</text>
        <dbReference type="EC" id="3.1.26.4"/>
    </reaction>
</comment>
<dbReference type="AlphaFoldDB" id="A0A6V7RLE5"/>
<dbReference type="FunFam" id="3.30.420.10:FF:000006">
    <property type="entry name" value="Ribonuclease HII"/>
    <property type="match status" value="1"/>
</dbReference>
<dbReference type="PROSITE" id="PS51975">
    <property type="entry name" value="RNASE_H_2"/>
    <property type="match status" value="1"/>
</dbReference>
<dbReference type="GO" id="GO:0030145">
    <property type="term" value="F:manganese ion binding"/>
    <property type="evidence" value="ECO:0007669"/>
    <property type="project" value="UniProtKB-UniRule"/>
</dbReference>
<evidence type="ECO:0000256" key="2">
    <source>
        <dbReference type="ARBA" id="ARBA00001946"/>
    </source>
</evidence>
<feature type="domain" description="RNase H type-2" evidence="17">
    <location>
        <begin position="66"/>
        <end position="249"/>
    </location>
</feature>
<comment type="function">
    <text evidence="3 14 16">Endonuclease that specifically degrades the RNA of RNA-DNA hybrids.</text>
</comment>
<comment type="subcellular location">
    <subcellularLocation>
        <location evidence="4 14">Cytoplasm</location>
    </subcellularLocation>
</comment>
<comment type="cofactor">
    <cofactor evidence="2">
        <name>Mg(2+)</name>
        <dbReference type="ChEBI" id="CHEBI:18420"/>
    </cofactor>
</comment>
<dbReference type="PANTHER" id="PTHR10954">
    <property type="entry name" value="RIBONUCLEASE H2 SUBUNIT A"/>
    <property type="match status" value="1"/>
</dbReference>
<evidence type="ECO:0000256" key="5">
    <source>
        <dbReference type="ARBA" id="ARBA00007383"/>
    </source>
</evidence>
<evidence type="ECO:0000256" key="11">
    <source>
        <dbReference type="ARBA" id="ARBA00022759"/>
    </source>
</evidence>
<dbReference type="GO" id="GO:0003723">
    <property type="term" value="F:RNA binding"/>
    <property type="evidence" value="ECO:0007669"/>
    <property type="project" value="UniProtKB-UniRule"/>
</dbReference>
<dbReference type="InterPro" id="IPR001352">
    <property type="entry name" value="RNase_HII/HIII"/>
</dbReference>
<dbReference type="InterPro" id="IPR024567">
    <property type="entry name" value="RNase_HII/HIII_dom"/>
</dbReference>
<dbReference type="EMBL" id="CAJEWD010000008">
    <property type="protein sequence ID" value="CAD2079157.1"/>
    <property type="molecule type" value="Genomic_DNA"/>
</dbReference>
<name>A0A6V7RLE5_9STAP</name>
<keyword evidence="13 14" id="KW-0464">Manganese</keyword>
<evidence type="ECO:0000256" key="4">
    <source>
        <dbReference type="ARBA" id="ARBA00004496"/>
    </source>
</evidence>
<dbReference type="InterPro" id="IPR036397">
    <property type="entry name" value="RNaseH_sf"/>
</dbReference>
<feature type="binding site" evidence="14 15">
    <location>
        <position position="73"/>
    </location>
    <ligand>
        <name>a divalent metal cation</name>
        <dbReference type="ChEBI" id="CHEBI:60240"/>
    </ligand>
</feature>
<evidence type="ECO:0000256" key="9">
    <source>
        <dbReference type="ARBA" id="ARBA00022722"/>
    </source>
</evidence>
<dbReference type="HAMAP" id="MF_00052_B">
    <property type="entry name" value="RNase_HII_B"/>
    <property type="match status" value="1"/>
</dbReference>
<gene>
    <name evidence="14 18" type="primary">rnhB</name>
    <name evidence="18" type="ORF">JEODO184_01595</name>
</gene>
<evidence type="ECO:0000256" key="7">
    <source>
        <dbReference type="ARBA" id="ARBA00019179"/>
    </source>
</evidence>
<dbReference type="EC" id="3.1.26.4" evidence="6 14"/>
<evidence type="ECO:0000256" key="8">
    <source>
        <dbReference type="ARBA" id="ARBA00022490"/>
    </source>
</evidence>
<evidence type="ECO:0000256" key="15">
    <source>
        <dbReference type="PROSITE-ProRule" id="PRU01319"/>
    </source>
</evidence>
<evidence type="ECO:0000256" key="3">
    <source>
        <dbReference type="ARBA" id="ARBA00004065"/>
    </source>
</evidence>
<keyword evidence="9 14" id="KW-0540">Nuclease</keyword>
<feature type="binding site" evidence="14 15">
    <location>
        <position position="163"/>
    </location>
    <ligand>
        <name>a divalent metal cation</name>
        <dbReference type="ChEBI" id="CHEBI:60240"/>
    </ligand>
</feature>
<dbReference type="NCBIfam" id="NF000594">
    <property type="entry name" value="PRK00015.1-1"/>
    <property type="match status" value="1"/>
</dbReference>
<reference evidence="18 19" key="1">
    <citation type="submission" date="2020-07" db="EMBL/GenBank/DDBJ databases">
        <authorList>
            <person name="Criscuolo A."/>
        </authorList>
    </citation>
    <scope>NUCLEOTIDE SEQUENCE [LARGE SCALE GENOMIC DNA]</scope>
    <source>
        <strain evidence="18">CIP111649</strain>
    </source>
</reference>
<dbReference type="Proteomes" id="UP000589351">
    <property type="component" value="Unassembled WGS sequence"/>
</dbReference>
<keyword evidence="11 14" id="KW-0255">Endonuclease</keyword>
<dbReference type="InterPro" id="IPR012337">
    <property type="entry name" value="RNaseH-like_sf"/>
</dbReference>
<dbReference type="Pfam" id="PF01351">
    <property type="entry name" value="RNase_HII"/>
    <property type="match status" value="1"/>
</dbReference>
<evidence type="ECO:0000256" key="10">
    <source>
        <dbReference type="ARBA" id="ARBA00022723"/>
    </source>
</evidence>
<dbReference type="RefSeq" id="WP_185126065.1">
    <property type="nucleotide sequence ID" value="NZ_CAJEWD010000008.1"/>
</dbReference>
<dbReference type="PANTHER" id="PTHR10954:SF18">
    <property type="entry name" value="RIBONUCLEASE HII"/>
    <property type="match status" value="1"/>
</dbReference>
<dbReference type="GO" id="GO:0005737">
    <property type="term" value="C:cytoplasm"/>
    <property type="evidence" value="ECO:0007669"/>
    <property type="project" value="UniProtKB-SubCell"/>
</dbReference>
<dbReference type="NCBIfam" id="NF000595">
    <property type="entry name" value="PRK00015.1-3"/>
    <property type="match status" value="1"/>
</dbReference>
<evidence type="ECO:0000256" key="13">
    <source>
        <dbReference type="ARBA" id="ARBA00023211"/>
    </source>
</evidence>